<sequence length="62" mass="7036">METTQINCGISEILLHVYHCILVHLPSCLFSLSSNDLAVFHWIALRALYTPPFDAVWSVSVY</sequence>
<keyword evidence="2" id="KW-1185">Reference proteome</keyword>
<dbReference type="EMBL" id="JTDE01002767">
    <property type="protein sequence ID" value="KAF7256916.1"/>
    <property type="molecule type" value="Genomic_DNA"/>
</dbReference>
<organism evidence="1 2">
    <name type="scientific">Paragonimus skrjabini miyazakii</name>
    <dbReference type="NCBI Taxonomy" id="59628"/>
    <lineage>
        <taxon>Eukaryota</taxon>
        <taxon>Metazoa</taxon>
        <taxon>Spiralia</taxon>
        <taxon>Lophotrochozoa</taxon>
        <taxon>Platyhelminthes</taxon>
        <taxon>Trematoda</taxon>
        <taxon>Digenea</taxon>
        <taxon>Plagiorchiida</taxon>
        <taxon>Troglotremata</taxon>
        <taxon>Troglotrematidae</taxon>
        <taxon>Paragonimus</taxon>
    </lineage>
</organism>
<evidence type="ECO:0000313" key="1">
    <source>
        <dbReference type="EMBL" id="KAF7256916.1"/>
    </source>
</evidence>
<dbReference type="Proteomes" id="UP000822476">
    <property type="component" value="Unassembled WGS sequence"/>
</dbReference>
<proteinExistence type="predicted"/>
<protein>
    <submittedName>
        <fullName evidence="1">Uncharacterized protein</fullName>
    </submittedName>
</protein>
<gene>
    <name evidence="1" type="ORF">EG68_07121</name>
</gene>
<accession>A0A8S9YU55</accession>
<evidence type="ECO:0000313" key="2">
    <source>
        <dbReference type="Proteomes" id="UP000822476"/>
    </source>
</evidence>
<comment type="caution">
    <text evidence="1">The sequence shown here is derived from an EMBL/GenBank/DDBJ whole genome shotgun (WGS) entry which is preliminary data.</text>
</comment>
<dbReference type="AlphaFoldDB" id="A0A8S9YU55"/>
<reference evidence="1" key="1">
    <citation type="submission" date="2019-07" db="EMBL/GenBank/DDBJ databases">
        <title>Annotation for the trematode Paragonimus miyazaki's.</title>
        <authorList>
            <person name="Choi Y.-J."/>
        </authorList>
    </citation>
    <scope>NUCLEOTIDE SEQUENCE</scope>
    <source>
        <strain evidence="1">Japan</strain>
    </source>
</reference>
<name>A0A8S9YU55_9TREM</name>